<dbReference type="Pfam" id="PF00643">
    <property type="entry name" value="zf-B_box"/>
    <property type="match status" value="2"/>
</dbReference>
<feature type="domain" description="B30.2/SPRY" evidence="8">
    <location>
        <begin position="658"/>
        <end position="854"/>
    </location>
</feature>
<evidence type="ECO:0000256" key="4">
    <source>
        <dbReference type="PROSITE-ProRule" id="PRU00024"/>
    </source>
</evidence>
<dbReference type="InterPro" id="IPR001870">
    <property type="entry name" value="B30.2/SPRY"/>
</dbReference>
<dbReference type="SMART" id="SM00449">
    <property type="entry name" value="SPRY"/>
    <property type="match status" value="1"/>
</dbReference>
<dbReference type="InterPro" id="IPR001841">
    <property type="entry name" value="Znf_RING"/>
</dbReference>
<feature type="coiled-coil region" evidence="5">
    <location>
        <begin position="525"/>
        <end position="603"/>
    </location>
</feature>
<feature type="coiled-coil region" evidence="5">
    <location>
        <begin position="183"/>
        <end position="229"/>
    </location>
</feature>
<dbReference type="InterPro" id="IPR006574">
    <property type="entry name" value="PRY"/>
</dbReference>
<protein>
    <submittedName>
        <fullName evidence="9">A33 protein</fullName>
    </submittedName>
</protein>
<evidence type="ECO:0000259" key="8">
    <source>
        <dbReference type="PROSITE" id="PS50188"/>
    </source>
</evidence>
<evidence type="ECO:0000259" key="7">
    <source>
        <dbReference type="PROSITE" id="PS50119"/>
    </source>
</evidence>
<evidence type="ECO:0000313" key="10">
    <source>
        <dbReference type="Proteomes" id="UP000736164"/>
    </source>
</evidence>
<dbReference type="PROSITE" id="PS50188">
    <property type="entry name" value="B302_SPRY"/>
    <property type="match status" value="1"/>
</dbReference>
<dbReference type="CDD" id="cd19772">
    <property type="entry name" value="Bbox2_TRIM21_C-IV"/>
    <property type="match status" value="1"/>
</dbReference>
<accession>A0A8J7TB48</accession>
<dbReference type="SMART" id="SM00589">
    <property type="entry name" value="PRY"/>
    <property type="match status" value="1"/>
</dbReference>
<evidence type="ECO:0000256" key="1">
    <source>
        <dbReference type="ARBA" id="ARBA00022723"/>
    </source>
</evidence>
<evidence type="ECO:0000313" key="9">
    <source>
        <dbReference type="EMBL" id="MBN3317422.1"/>
    </source>
</evidence>
<dbReference type="Gene3D" id="2.60.120.920">
    <property type="match status" value="1"/>
</dbReference>
<dbReference type="InterPro" id="IPR013320">
    <property type="entry name" value="ConA-like_dom_sf"/>
</dbReference>
<dbReference type="InterPro" id="IPR017907">
    <property type="entry name" value="Znf_RING_CS"/>
</dbReference>
<dbReference type="PROSITE" id="PS50089">
    <property type="entry name" value="ZF_RING_2"/>
    <property type="match status" value="2"/>
</dbReference>
<dbReference type="AlphaFoldDB" id="A0A8J7TB48"/>
<gene>
    <name evidence="9" type="primary">A33_5</name>
    <name evidence="9" type="ORF">GTO95_0018047</name>
</gene>
<feature type="non-terminal residue" evidence="9">
    <location>
        <position position="854"/>
    </location>
</feature>
<comment type="caution">
    <text evidence="9">The sequence shown here is derived from an EMBL/GenBank/DDBJ whole genome shotgun (WGS) entry which is preliminary data.</text>
</comment>
<dbReference type="SUPFAM" id="SSF49899">
    <property type="entry name" value="Concanavalin A-like lectins/glucanases"/>
    <property type="match status" value="1"/>
</dbReference>
<dbReference type="SUPFAM" id="SSF57845">
    <property type="entry name" value="B-box zinc-binding domain"/>
    <property type="match status" value="2"/>
</dbReference>
<keyword evidence="1" id="KW-0479">Metal-binding</keyword>
<reference evidence="9" key="1">
    <citation type="journal article" date="2021" name="Cell">
        <title>Tracing the genetic footprints of vertebrate landing in non-teleost ray-finned fishes.</title>
        <authorList>
            <person name="Bi X."/>
            <person name="Wang K."/>
            <person name="Yang L."/>
            <person name="Pan H."/>
            <person name="Jiang H."/>
            <person name="Wei Q."/>
            <person name="Fang M."/>
            <person name="Yu H."/>
            <person name="Zhu C."/>
            <person name="Cai Y."/>
            <person name="He Y."/>
            <person name="Gan X."/>
            <person name="Zeng H."/>
            <person name="Yu D."/>
            <person name="Zhu Y."/>
            <person name="Jiang H."/>
            <person name="Qiu Q."/>
            <person name="Yang H."/>
            <person name="Zhang Y.E."/>
            <person name="Wang W."/>
            <person name="Zhu M."/>
            <person name="He S."/>
            <person name="Zhang G."/>
        </authorList>
    </citation>
    <scope>NUCLEOTIDE SEQUENCE</scope>
    <source>
        <strain evidence="9">Allg_001</strain>
    </source>
</reference>
<feature type="domain" description="RING-type" evidence="6">
    <location>
        <begin position="392"/>
        <end position="432"/>
    </location>
</feature>
<feature type="non-terminal residue" evidence="9">
    <location>
        <position position="1"/>
    </location>
</feature>
<dbReference type="GO" id="GO:0008270">
    <property type="term" value="F:zinc ion binding"/>
    <property type="evidence" value="ECO:0007669"/>
    <property type="project" value="UniProtKB-KW"/>
</dbReference>
<feature type="domain" description="B box-type" evidence="7">
    <location>
        <begin position="469"/>
        <end position="510"/>
    </location>
</feature>
<evidence type="ECO:0000256" key="5">
    <source>
        <dbReference type="SAM" id="Coils"/>
    </source>
</evidence>
<dbReference type="InterPro" id="IPR003877">
    <property type="entry name" value="SPRY_dom"/>
</dbReference>
<dbReference type="PROSITE" id="PS50119">
    <property type="entry name" value="ZF_BBOX"/>
    <property type="match status" value="2"/>
</dbReference>
<dbReference type="Pfam" id="PF13765">
    <property type="entry name" value="PRY"/>
    <property type="match status" value="1"/>
</dbReference>
<dbReference type="InterPro" id="IPR000315">
    <property type="entry name" value="Znf_B-box"/>
</dbReference>
<evidence type="ECO:0000256" key="3">
    <source>
        <dbReference type="ARBA" id="ARBA00022833"/>
    </source>
</evidence>
<dbReference type="CDD" id="cd13733">
    <property type="entry name" value="SPRY_PRY_C-I_1"/>
    <property type="match status" value="1"/>
</dbReference>
<keyword evidence="2 4" id="KW-0863">Zinc-finger</keyword>
<dbReference type="SMART" id="SM00336">
    <property type="entry name" value="BBOX"/>
    <property type="match status" value="2"/>
</dbReference>
<dbReference type="Proteomes" id="UP000736164">
    <property type="component" value="Unassembled WGS sequence"/>
</dbReference>
<dbReference type="InterPro" id="IPR043136">
    <property type="entry name" value="B30.2/SPRY_sf"/>
</dbReference>
<dbReference type="Gene3D" id="3.30.40.10">
    <property type="entry name" value="Zinc/RING finger domain, C3HC4 (zinc finger)"/>
    <property type="match status" value="2"/>
</dbReference>
<dbReference type="InterPro" id="IPR013083">
    <property type="entry name" value="Znf_RING/FYVE/PHD"/>
</dbReference>
<evidence type="ECO:0000259" key="6">
    <source>
        <dbReference type="PROSITE" id="PS50089"/>
    </source>
</evidence>
<keyword evidence="10" id="KW-1185">Reference proteome</keyword>
<sequence>MDCSEDQMEKLRRDLSCPVCSDLLKAPVLLECGHHFCRECIGRCWEGPEESARCPLCGRTAADKVAQDAPLLGSIVGRVRELAAKRDAAAKRKRESHCALHDERLELFCQEDGEAICFVCACSQRHRSHAKSALDELKEAVQCQCDTEQRIASLQVTLRVFTLLFQFLEWTGVFFQEDRRLIREKMDAEFAQIRRLLDQEEEALRARLREDEELKRSELERSRVQAQQEVMRLDTIWQDQYRADCVKTLLKCTPMAGPVYSHCSSLPRACSLHTRPCSNCTAYWKENHLRPCKTLSVSFRLSRNDWTFKKPLNSSLGLSAEEHVGPLQYKVWMRVKELISPVRKAQWMVFSHSVTQNRNSKIALPLARQYPLWSSMDSAVDELSRLREDLTCPLCLDLFKSPVLRECGHHFCQECVGRCWEGPGESARCPLCGRGAVDEVAQDAPLLGSVAETVREMMGDRREAIGKRKREQYCEEHGKKLKLFCQEDGKAICVACGSSQLHQSHSLAPLDEVLGKYREKLRGFLQQIRKEVKKASRSLQTAEDMRALLKDDRESIEKTIEAEFAELHRFLDREEAAAKAKLLHAEEEKRKALERNRTRSEAEKCRLLQAKELLKDKLALHDDPAAIEVRPRPVPKDLTFQKPADEYISLSSEEYVGPLQYTVWKKMKDILTPAPLPLTFDPDTANPHLILSNGNTTAKTGGTRRALAPKPERFDTYLNVLGSRGFTSGRHYWEVWVGNKSEWELGVAAASVERKLCYQARPADKVWIIALDRGGSYTAHDFGTVTLRLSSKPRKIGVYVDYRGGRVVFHNAEDMTVIYTFIDIFEEKIYPIFNPGHRRGPKNRKALRIVTPQV</sequence>
<name>A0A8J7TB48_ATRSP</name>
<proteinExistence type="predicted"/>
<dbReference type="CDD" id="cd16594">
    <property type="entry name" value="RING-HC_TRIM7-like_C-IV"/>
    <property type="match status" value="2"/>
</dbReference>
<dbReference type="FunFam" id="2.60.120.920:FF:000004">
    <property type="entry name" value="Butyrophilin subfamily 1 member A1"/>
    <property type="match status" value="1"/>
</dbReference>
<evidence type="ECO:0000256" key="2">
    <source>
        <dbReference type="ARBA" id="ARBA00022771"/>
    </source>
</evidence>
<dbReference type="InterPro" id="IPR003879">
    <property type="entry name" value="Butyrophylin_SPRY"/>
</dbReference>
<dbReference type="Gene3D" id="3.30.160.60">
    <property type="entry name" value="Classic Zinc Finger"/>
    <property type="match status" value="2"/>
</dbReference>
<dbReference type="EMBL" id="JAAWVO010035689">
    <property type="protein sequence ID" value="MBN3317422.1"/>
    <property type="molecule type" value="Genomic_DNA"/>
</dbReference>
<keyword evidence="5" id="KW-0175">Coiled coil</keyword>
<dbReference type="SUPFAM" id="SSF57850">
    <property type="entry name" value="RING/U-box"/>
    <property type="match status" value="2"/>
</dbReference>
<dbReference type="InterPro" id="IPR050143">
    <property type="entry name" value="TRIM/RBCC"/>
</dbReference>
<feature type="domain" description="RING-type" evidence="6">
    <location>
        <begin position="17"/>
        <end position="57"/>
    </location>
</feature>
<dbReference type="SMART" id="SM00184">
    <property type="entry name" value="RING"/>
    <property type="match status" value="2"/>
</dbReference>
<dbReference type="PANTHER" id="PTHR24103">
    <property type="entry name" value="E3 UBIQUITIN-PROTEIN LIGASE TRIM"/>
    <property type="match status" value="1"/>
</dbReference>
<dbReference type="Pfam" id="PF00622">
    <property type="entry name" value="SPRY"/>
    <property type="match status" value="1"/>
</dbReference>
<feature type="domain" description="B box-type" evidence="7">
    <location>
        <begin position="93"/>
        <end position="134"/>
    </location>
</feature>
<dbReference type="PROSITE" id="PS00518">
    <property type="entry name" value="ZF_RING_1"/>
    <property type="match status" value="2"/>
</dbReference>
<dbReference type="Pfam" id="PF15227">
    <property type="entry name" value="zf-C3HC4_4"/>
    <property type="match status" value="2"/>
</dbReference>
<keyword evidence="3" id="KW-0862">Zinc</keyword>
<dbReference type="PRINTS" id="PR01407">
    <property type="entry name" value="BUTYPHLNCDUF"/>
</dbReference>
<organism evidence="9 10">
    <name type="scientific">Atractosteus spatula</name>
    <name type="common">Alligator gar</name>
    <name type="synonym">Lepisosteus spatula</name>
    <dbReference type="NCBI Taxonomy" id="7917"/>
    <lineage>
        <taxon>Eukaryota</taxon>
        <taxon>Metazoa</taxon>
        <taxon>Chordata</taxon>
        <taxon>Craniata</taxon>
        <taxon>Vertebrata</taxon>
        <taxon>Euteleostomi</taxon>
        <taxon>Actinopterygii</taxon>
        <taxon>Neopterygii</taxon>
        <taxon>Holostei</taxon>
        <taxon>Semionotiformes</taxon>
        <taxon>Lepisosteidae</taxon>
        <taxon>Atractosteus</taxon>
    </lineage>
</organism>